<feature type="domain" description="Septum formation-related" evidence="2">
    <location>
        <begin position="63"/>
        <end position="159"/>
    </location>
</feature>
<dbReference type="Proteomes" id="UP000831467">
    <property type="component" value="Chromosome"/>
</dbReference>
<organism evidence="3 4">
    <name type="scientific">Microbacterium sufflavum</name>
    <dbReference type="NCBI Taxonomy" id="2851649"/>
    <lineage>
        <taxon>Bacteria</taxon>
        <taxon>Bacillati</taxon>
        <taxon>Actinomycetota</taxon>
        <taxon>Actinomycetes</taxon>
        <taxon>Micrococcales</taxon>
        <taxon>Microbacteriaceae</taxon>
        <taxon>Microbacterium</taxon>
    </lineage>
</organism>
<dbReference type="InterPro" id="IPR026004">
    <property type="entry name" value="Septum_form"/>
</dbReference>
<feature type="chain" id="PRO_5045189019" evidence="1">
    <location>
        <begin position="25"/>
        <end position="171"/>
    </location>
</feature>
<keyword evidence="4" id="KW-1185">Reference proteome</keyword>
<dbReference type="EMBL" id="CP078076">
    <property type="protein sequence ID" value="UPL12300.1"/>
    <property type="molecule type" value="Genomic_DNA"/>
</dbReference>
<dbReference type="PROSITE" id="PS51257">
    <property type="entry name" value="PROKAR_LIPOPROTEIN"/>
    <property type="match status" value="1"/>
</dbReference>
<dbReference type="Pfam" id="PF13845">
    <property type="entry name" value="Septum_form"/>
    <property type="match status" value="1"/>
</dbReference>
<protein>
    <submittedName>
        <fullName evidence="3">Septum formation family protein</fullName>
    </submittedName>
</protein>
<feature type="signal peptide" evidence="1">
    <location>
        <begin position="1"/>
        <end position="24"/>
    </location>
</feature>
<evidence type="ECO:0000259" key="2">
    <source>
        <dbReference type="Pfam" id="PF13845"/>
    </source>
</evidence>
<dbReference type="RefSeq" id="WP_136030142.1">
    <property type="nucleotide sequence ID" value="NZ_JAHWXK010000002.1"/>
</dbReference>
<evidence type="ECO:0000256" key="1">
    <source>
        <dbReference type="SAM" id="SignalP"/>
    </source>
</evidence>
<keyword evidence="1" id="KW-0732">Signal</keyword>
<evidence type="ECO:0000313" key="4">
    <source>
        <dbReference type="Proteomes" id="UP000831467"/>
    </source>
</evidence>
<gene>
    <name evidence="3" type="ORF">KV394_14805</name>
</gene>
<accession>A0ABY4IHR4</accession>
<name>A0ABY4IHR4_9MICO</name>
<reference evidence="3 4" key="1">
    <citation type="submission" date="2021-06" db="EMBL/GenBank/DDBJ databases">
        <title>Genome-based taxonomic framework of Microbacterium strains isolated from marine environment, the description of four new species and reclassification of four preexisting species.</title>
        <authorList>
            <person name="Lee S.D."/>
            <person name="Kim S.-M."/>
            <person name="Byeon Y.-S."/>
            <person name="Yang H.L."/>
            <person name="Kim I.S."/>
        </authorList>
    </citation>
    <scope>NUCLEOTIDE SEQUENCE [LARGE SCALE GENOMIC DNA]</scope>
    <source>
        <strain evidence="3 4">SSW1-51</strain>
    </source>
</reference>
<proteinExistence type="predicted"/>
<sequence>MMKMRTRRALVLAGSIAAASLALSGCSAINSILGSGSGDANRDEETGQVTESANIDVFSVKLGDCMLETGSGMLTDANVVPCTEPHDEEVFHEITMDDGDYSEDAIGAASEGCIGDAFTSFVGIGYQESALDVTTLTPSQDSWEQANDRVIQCLIVDPAGQVEGSLAGAAR</sequence>
<evidence type="ECO:0000313" key="3">
    <source>
        <dbReference type="EMBL" id="UPL12300.1"/>
    </source>
</evidence>